<dbReference type="AlphaFoldDB" id="A0A8S9YHW8"/>
<evidence type="ECO:0000313" key="2">
    <source>
        <dbReference type="Proteomes" id="UP000822476"/>
    </source>
</evidence>
<feature type="non-terminal residue" evidence="1">
    <location>
        <position position="1"/>
    </location>
</feature>
<dbReference type="OrthoDB" id="10609749at2759"/>
<dbReference type="Proteomes" id="UP000822476">
    <property type="component" value="Unassembled WGS sequence"/>
</dbReference>
<accession>A0A8S9YHW8</accession>
<evidence type="ECO:0000313" key="1">
    <source>
        <dbReference type="EMBL" id="KAF7232224.1"/>
    </source>
</evidence>
<name>A0A8S9YHW8_9TREM</name>
<reference evidence="1" key="1">
    <citation type="submission" date="2019-07" db="EMBL/GenBank/DDBJ databases">
        <title>Annotation for the trematode Paragonimus miyazaki's.</title>
        <authorList>
            <person name="Choi Y.-J."/>
        </authorList>
    </citation>
    <scope>NUCLEOTIDE SEQUENCE</scope>
    <source>
        <strain evidence="1">Japan</strain>
    </source>
</reference>
<dbReference type="EMBL" id="JTDE01021979">
    <property type="protein sequence ID" value="KAF7232224.1"/>
    <property type="molecule type" value="Genomic_DNA"/>
</dbReference>
<protein>
    <submittedName>
        <fullName evidence="1">Uncharacterized protein</fullName>
    </submittedName>
</protein>
<organism evidence="1 2">
    <name type="scientific">Paragonimus skrjabini miyazakii</name>
    <dbReference type="NCBI Taxonomy" id="59628"/>
    <lineage>
        <taxon>Eukaryota</taxon>
        <taxon>Metazoa</taxon>
        <taxon>Spiralia</taxon>
        <taxon>Lophotrochozoa</taxon>
        <taxon>Platyhelminthes</taxon>
        <taxon>Trematoda</taxon>
        <taxon>Digenea</taxon>
        <taxon>Plagiorchiida</taxon>
        <taxon>Troglotremata</taxon>
        <taxon>Troglotrematidae</taxon>
        <taxon>Paragonimus</taxon>
    </lineage>
</organism>
<gene>
    <name evidence="1" type="ORF">EG68_12116</name>
</gene>
<keyword evidence="2" id="KW-1185">Reference proteome</keyword>
<proteinExistence type="predicted"/>
<comment type="caution">
    <text evidence="1">The sequence shown here is derived from an EMBL/GenBank/DDBJ whole genome shotgun (WGS) entry which is preliminary data.</text>
</comment>
<sequence length="102" mass="12121">PFSEDLAELCRRKLKEELRLSQHDDIMEALKDAHRRTARWATEYFKHTTNKKHRSVNDGRLHALIGVEYREYENLRKESLVNQAALDDCARVYVQKLSEVCY</sequence>